<dbReference type="CDD" id="cd05013">
    <property type="entry name" value="SIS_RpiR"/>
    <property type="match status" value="1"/>
</dbReference>
<dbReference type="SUPFAM" id="SSF53697">
    <property type="entry name" value="SIS domain"/>
    <property type="match status" value="1"/>
</dbReference>
<dbReference type="PROSITE" id="PS51071">
    <property type="entry name" value="HTH_RPIR"/>
    <property type="match status" value="1"/>
</dbReference>
<dbReference type="InterPro" id="IPR036388">
    <property type="entry name" value="WH-like_DNA-bd_sf"/>
</dbReference>
<evidence type="ECO:0000256" key="3">
    <source>
        <dbReference type="ARBA" id="ARBA00023163"/>
    </source>
</evidence>
<evidence type="ECO:0000256" key="1">
    <source>
        <dbReference type="ARBA" id="ARBA00023015"/>
    </source>
</evidence>
<reference evidence="6 7" key="1">
    <citation type="journal article" date="2024" name="Int. J. Syst. Evol. Microbiol.">
        <title>Lacrimispora brassicae sp. nov. isolated from fermented cabbage, and proposal of Clostridium indicum Gundawar et al. 2019 and Clostridium methoxybenzovorans Mechichi et al. 1999 as heterotypic synonyms of Lacrimispora amygdalina (Parshina et al. 2003) Haas and Blanchard 2020 and Lacrimispora indolis (McClung and McCoy 1957) Haas and Blanchard 2020, respectively.</title>
        <authorList>
            <person name="Kobayashi H."/>
            <person name="Tanizawa Y."/>
            <person name="Sakamoto M."/>
            <person name="Ohkuma M."/>
            <person name="Tohno M."/>
        </authorList>
    </citation>
    <scope>NUCLEOTIDE SEQUENCE [LARGE SCALE GENOMIC DNA]</scope>
    <source>
        <strain evidence="6 7">DSM 12857</strain>
    </source>
</reference>
<dbReference type="RefSeq" id="WP_242996618.1">
    <property type="nucleotide sequence ID" value="NZ_BRPJ01000075.1"/>
</dbReference>
<dbReference type="Proteomes" id="UP001419084">
    <property type="component" value="Unassembled WGS sequence"/>
</dbReference>
<dbReference type="InterPro" id="IPR047640">
    <property type="entry name" value="RpiR-like"/>
</dbReference>
<gene>
    <name evidence="6" type="ORF">LAD12857_36710</name>
</gene>
<dbReference type="PANTHER" id="PTHR30514:SF21">
    <property type="entry name" value="RPIR-FAMILY TRANSCRIPTIONAL REGULATOR"/>
    <property type="match status" value="1"/>
</dbReference>
<dbReference type="PANTHER" id="PTHR30514">
    <property type="entry name" value="GLUCOKINASE"/>
    <property type="match status" value="1"/>
</dbReference>
<dbReference type="SUPFAM" id="SSF46689">
    <property type="entry name" value="Homeodomain-like"/>
    <property type="match status" value="1"/>
</dbReference>
<organism evidence="6 7">
    <name type="scientific">Lacrimispora amygdalina</name>
    <dbReference type="NCBI Taxonomy" id="253257"/>
    <lineage>
        <taxon>Bacteria</taxon>
        <taxon>Bacillati</taxon>
        <taxon>Bacillota</taxon>
        <taxon>Clostridia</taxon>
        <taxon>Lachnospirales</taxon>
        <taxon>Lachnospiraceae</taxon>
        <taxon>Lacrimispora</taxon>
    </lineage>
</organism>
<evidence type="ECO:0000259" key="5">
    <source>
        <dbReference type="PROSITE" id="PS51464"/>
    </source>
</evidence>
<keyword evidence="2" id="KW-0238">DNA-binding</keyword>
<dbReference type="InterPro" id="IPR046348">
    <property type="entry name" value="SIS_dom_sf"/>
</dbReference>
<keyword evidence="3" id="KW-0804">Transcription</keyword>
<dbReference type="InterPro" id="IPR009057">
    <property type="entry name" value="Homeodomain-like_sf"/>
</dbReference>
<evidence type="ECO:0000313" key="7">
    <source>
        <dbReference type="Proteomes" id="UP001419084"/>
    </source>
</evidence>
<keyword evidence="1" id="KW-0805">Transcription regulation</keyword>
<evidence type="ECO:0000313" key="6">
    <source>
        <dbReference type="EMBL" id="GLB31748.1"/>
    </source>
</evidence>
<name>A0ABQ5MA97_9FIRM</name>
<protein>
    <submittedName>
        <fullName evidence="6">RpiR family transcriptional regulator</fullName>
    </submittedName>
</protein>
<keyword evidence="7" id="KW-1185">Reference proteome</keyword>
<dbReference type="Pfam" id="PF01380">
    <property type="entry name" value="SIS"/>
    <property type="match status" value="1"/>
</dbReference>
<accession>A0ABQ5MA97</accession>
<comment type="caution">
    <text evidence="6">The sequence shown here is derived from an EMBL/GenBank/DDBJ whole genome shotgun (WGS) entry which is preliminary data.</text>
</comment>
<sequence length="258" mass="29171">MRLIRYGKGEVFIIISLDSDIIENLTKTELEIINFINSHENTLHAMSIVDIAFDTYSSPSTVSRAIRKCGLNGFNELRYRSGNKARSEEIQSMNELFNKTLIEAQAVHERISLTDILAVIQCLKEAHQISVFARGLTTYVGQEFSLKLQLLDYDVFFTDDPNIMQVKASKLKERDVLFILSLNGQTPELVSSAVTAHQKGNCVISCCCNPKSRLLSCSKISLVGFKHSHQAIKEFEVSSRIPLYMICRIIIDYMSTYS</sequence>
<dbReference type="InterPro" id="IPR035472">
    <property type="entry name" value="RpiR-like_SIS"/>
</dbReference>
<dbReference type="InterPro" id="IPR000281">
    <property type="entry name" value="HTH_RpiR"/>
</dbReference>
<evidence type="ECO:0000256" key="2">
    <source>
        <dbReference type="ARBA" id="ARBA00023125"/>
    </source>
</evidence>
<dbReference type="Gene3D" id="1.10.10.10">
    <property type="entry name" value="Winged helix-like DNA-binding domain superfamily/Winged helix DNA-binding domain"/>
    <property type="match status" value="1"/>
</dbReference>
<evidence type="ECO:0000259" key="4">
    <source>
        <dbReference type="PROSITE" id="PS51071"/>
    </source>
</evidence>
<dbReference type="InterPro" id="IPR001347">
    <property type="entry name" value="SIS_dom"/>
</dbReference>
<dbReference type="Gene3D" id="3.40.50.10490">
    <property type="entry name" value="Glucose-6-phosphate isomerase like protein, domain 1"/>
    <property type="match status" value="1"/>
</dbReference>
<dbReference type="Pfam" id="PF01418">
    <property type="entry name" value="HTH_6"/>
    <property type="match status" value="1"/>
</dbReference>
<dbReference type="PROSITE" id="PS51464">
    <property type="entry name" value="SIS"/>
    <property type="match status" value="1"/>
</dbReference>
<feature type="domain" description="SIS" evidence="5">
    <location>
        <begin position="119"/>
        <end position="258"/>
    </location>
</feature>
<feature type="domain" description="HTH rpiR-type" evidence="4">
    <location>
        <begin position="12"/>
        <end position="88"/>
    </location>
</feature>
<proteinExistence type="predicted"/>
<dbReference type="EMBL" id="BRPJ01000075">
    <property type="protein sequence ID" value="GLB31748.1"/>
    <property type="molecule type" value="Genomic_DNA"/>
</dbReference>